<feature type="non-terminal residue" evidence="1">
    <location>
        <position position="1"/>
    </location>
</feature>
<keyword evidence="2" id="KW-1185">Reference proteome</keyword>
<name>A0A6A7AME8_9PLEO</name>
<organism evidence="1 2">
    <name type="scientific">Plenodomus tracheiphilus IPT5</name>
    <dbReference type="NCBI Taxonomy" id="1408161"/>
    <lineage>
        <taxon>Eukaryota</taxon>
        <taxon>Fungi</taxon>
        <taxon>Dikarya</taxon>
        <taxon>Ascomycota</taxon>
        <taxon>Pezizomycotina</taxon>
        <taxon>Dothideomycetes</taxon>
        <taxon>Pleosporomycetidae</taxon>
        <taxon>Pleosporales</taxon>
        <taxon>Pleosporineae</taxon>
        <taxon>Leptosphaeriaceae</taxon>
        <taxon>Plenodomus</taxon>
    </lineage>
</organism>
<feature type="non-terminal residue" evidence="1">
    <location>
        <position position="80"/>
    </location>
</feature>
<proteinExistence type="predicted"/>
<dbReference type="OrthoDB" id="3944494at2759"/>
<dbReference type="AlphaFoldDB" id="A0A6A7AME8"/>
<reference evidence="1" key="1">
    <citation type="submission" date="2020-01" db="EMBL/GenBank/DDBJ databases">
        <authorList>
            <consortium name="DOE Joint Genome Institute"/>
            <person name="Haridas S."/>
            <person name="Albert R."/>
            <person name="Binder M."/>
            <person name="Bloem J."/>
            <person name="Labutti K."/>
            <person name="Salamov A."/>
            <person name="Andreopoulos B."/>
            <person name="Baker S.E."/>
            <person name="Barry K."/>
            <person name="Bills G."/>
            <person name="Bluhm B.H."/>
            <person name="Cannon C."/>
            <person name="Castanera R."/>
            <person name="Culley D.E."/>
            <person name="Daum C."/>
            <person name="Ezra D."/>
            <person name="Gonzalez J.B."/>
            <person name="Henrissat B."/>
            <person name="Kuo A."/>
            <person name="Liang C."/>
            <person name="Lipzen A."/>
            <person name="Lutzoni F."/>
            <person name="Magnuson J."/>
            <person name="Mondo S."/>
            <person name="Nolan M."/>
            <person name="Ohm R."/>
            <person name="Pangilinan J."/>
            <person name="Park H.-J."/>
            <person name="Ramirez L."/>
            <person name="Alfaro M."/>
            <person name="Sun H."/>
            <person name="Tritt A."/>
            <person name="Yoshinaga Y."/>
            <person name="Zwiers L.-H."/>
            <person name="Turgeon B.G."/>
            <person name="Goodwin S.B."/>
            <person name="Spatafora J.W."/>
            <person name="Crous P.W."/>
            <person name="Grigoriev I.V."/>
        </authorList>
    </citation>
    <scope>NUCLEOTIDE SEQUENCE</scope>
    <source>
        <strain evidence="1">IPT5</strain>
    </source>
</reference>
<evidence type="ECO:0000313" key="1">
    <source>
        <dbReference type="EMBL" id="KAF2844346.1"/>
    </source>
</evidence>
<protein>
    <submittedName>
        <fullName evidence="1">Uncharacterized protein</fullName>
    </submittedName>
</protein>
<gene>
    <name evidence="1" type="ORF">T440DRAFT_350848</name>
</gene>
<sequence length="80" mass="9517">SIQDDKVNVFDKACINSSIQRRRAFDRSLMIKLRDSTYRNYKQVFERLICFVYRTIQPGNRIGLSHRLTARQLGHLDEMI</sequence>
<dbReference type="EMBL" id="MU006387">
    <property type="protein sequence ID" value="KAF2844346.1"/>
    <property type="molecule type" value="Genomic_DNA"/>
</dbReference>
<evidence type="ECO:0000313" key="2">
    <source>
        <dbReference type="Proteomes" id="UP000799423"/>
    </source>
</evidence>
<accession>A0A6A7AME8</accession>
<dbReference type="Proteomes" id="UP000799423">
    <property type="component" value="Unassembled WGS sequence"/>
</dbReference>